<accession>A0A0F9LMH8</accession>
<evidence type="ECO:0000256" key="1">
    <source>
        <dbReference type="SAM" id="MobiDB-lite"/>
    </source>
</evidence>
<evidence type="ECO:0000313" key="2">
    <source>
        <dbReference type="EMBL" id="KKM88366.1"/>
    </source>
</evidence>
<protein>
    <submittedName>
        <fullName evidence="2">Uncharacterized protein</fullName>
    </submittedName>
</protein>
<organism evidence="2">
    <name type="scientific">marine sediment metagenome</name>
    <dbReference type="NCBI Taxonomy" id="412755"/>
    <lineage>
        <taxon>unclassified sequences</taxon>
        <taxon>metagenomes</taxon>
        <taxon>ecological metagenomes</taxon>
    </lineage>
</organism>
<dbReference type="AlphaFoldDB" id="A0A0F9LMH8"/>
<sequence length="42" mass="4937">MEPVSLAPLFQQVEVLPRQRSSRPGSRPEGRQMQRCENRKTR</sequence>
<reference evidence="2" key="1">
    <citation type="journal article" date="2015" name="Nature">
        <title>Complex archaea that bridge the gap between prokaryotes and eukaryotes.</title>
        <authorList>
            <person name="Spang A."/>
            <person name="Saw J.H."/>
            <person name="Jorgensen S.L."/>
            <person name="Zaremba-Niedzwiedzka K."/>
            <person name="Martijn J."/>
            <person name="Lind A.E."/>
            <person name="van Eijk R."/>
            <person name="Schleper C."/>
            <person name="Guy L."/>
            <person name="Ettema T.J."/>
        </authorList>
    </citation>
    <scope>NUCLEOTIDE SEQUENCE</scope>
</reference>
<feature type="region of interest" description="Disordered" evidence="1">
    <location>
        <begin position="1"/>
        <end position="42"/>
    </location>
</feature>
<name>A0A0F9LMH8_9ZZZZ</name>
<gene>
    <name evidence="2" type="ORF">LCGC14_1259480</name>
</gene>
<feature type="compositionally biased region" description="Basic and acidic residues" evidence="1">
    <location>
        <begin position="26"/>
        <end position="42"/>
    </location>
</feature>
<comment type="caution">
    <text evidence="2">The sequence shown here is derived from an EMBL/GenBank/DDBJ whole genome shotgun (WGS) entry which is preliminary data.</text>
</comment>
<proteinExistence type="predicted"/>
<dbReference type="EMBL" id="LAZR01006966">
    <property type="protein sequence ID" value="KKM88366.1"/>
    <property type="molecule type" value="Genomic_DNA"/>
</dbReference>